<protein>
    <recommendedName>
        <fullName evidence="4">SHSP domain-containing protein</fullName>
    </recommendedName>
</protein>
<evidence type="ECO:0000256" key="1">
    <source>
        <dbReference type="PROSITE-ProRule" id="PRU00285"/>
    </source>
</evidence>
<feature type="domain" description="SHSP" evidence="4">
    <location>
        <begin position="3"/>
        <end position="107"/>
    </location>
</feature>
<accession>A0A427AKP1</accession>
<dbReference type="Proteomes" id="UP000287651">
    <property type="component" value="Unassembled WGS sequence"/>
</dbReference>
<reference evidence="5 6" key="1">
    <citation type="journal article" date="2014" name="Agronomy (Basel)">
        <title>A Draft Genome Sequence for Ensete ventricosum, the Drought-Tolerant Tree Against Hunger.</title>
        <authorList>
            <person name="Harrison J."/>
            <person name="Moore K.A."/>
            <person name="Paszkiewicz K."/>
            <person name="Jones T."/>
            <person name="Grant M."/>
            <person name="Ambacheew D."/>
            <person name="Muzemil S."/>
            <person name="Studholme D.J."/>
        </authorList>
    </citation>
    <scope>NUCLEOTIDE SEQUENCE [LARGE SCALE GENOMIC DNA]</scope>
</reference>
<keyword evidence="3" id="KW-0812">Transmembrane</keyword>
<dbReference type="Pfam" id="PF00011">
    <property type="entry name" value="HSP20"/>
    <property type="match status" value="1"/>
</dbReference>
<keyword evidence="3" id="KW-0472">Membrane</keyword>
<comment type="caution">
    <text evidence="5">The sequence shown here is derived from an EMBL/GenBank/DDBJ whole genome shotgun (WGS) entry which is preliminary data.</text>
</comment>
<dbReference type="InterPro" id="IPR002068">
    <property type="entry name" value="A-crystallin/Hsp20_dom"/>
</dbReference>
<keyword evidence="3" id="KW-1133">Transmembrane helix</keyword>
<evidence type="ECO:0000259" key="4">
    <source>
        <dbReference type="PROSITE" id="PS01031"/>
    </source>
</evidence>
<evidence type="ECO:0000313" key="6">
    <source>
        <dbReference type="Proteomes" id="UP000287651"/>
    </source>
</evidence>
<dbReference type="SUPFAM" id="SSF49764">
    <property type="entry name" value="HSP20-like chaperones"/>
    <property type="match status" value="1"/>
</dbReference>
<dbReference type="PROSITE" id="PS01031">
    <property type="entry name" value="SHSP"/>
    <property type="match status" value="1"/>
</dbReference>
<evidence type="ECO:0000256" key="2">
    <source>
        <dbReference type="RuleBase" id="RU003616"/>
    </source>
</evidence>
<feature type="transmembrane region" description="Helical" evidence="3">
    <location>
        <begin position="100"/>
        <end position="119"/>
    </location>
</feature>
<evidence type="ECO:0000256" key="3">
    <source>
        <dbReference type="SAM" id="Phobius"/>
    </source>
</evidence>
<dbReference type="Gene3D" id="2.60.40.790">
    <property type="match status" value="1"/>
</dbReference>
<dbReference type="EMBL" id="AMZH03002088">
    <property type="protein sequence ID" value="RRT76823.1"/>
    <property type="molecule type" value="Genomic_DNA"/>
</dbReference>
<sequence length="128" mass="14501">MDKSYEEFYPSFQWVRGNAADTLRVHLPGFESHQIKVQADNEGGLRITGERPLGGKRWSKLWNDFVVPEDCSVEGMQAKFEKETLLVTLPKPKAEKGKDLLLNAAVAVLVLLALALYHVKEMWTKRSS</sequence>
<dbReference type="CDD" id="cd06464">
    <property type="entry name" value="ACD_sHsps-like"/>
    <property type="match status" value="1"/>
</dbReference>
<gene>
    <name evidence="5" type="ORF">B296_00029603</name>
</gene>
<proteinExistence type="inferred from homology"/>
<organism evidence="5 6">
    <name type="scientific">Ensete ventricosum</name>
    <name type="common">Abyssinian banana</name>
    <name type="synonym">Musa ensete</name>
    <dbReference type="NCBI Taxonomy" id="4639"/>
    <lineage>
        <taxon>Eukaryota</taxon>
        <taxon>Viridiplantae</taxon>
        <taxon>Streptophyta</taxon>
        <taxon>Embryophyta</taxon>
        <taxon>Tracheophyta</taxon>
        <taxon>Spermatophyta</taxon>
        <taxon>Magnoliopsida</taxon>
        <taxon>Liliopsida</taxon>
        <taxon>Zingiberales</taxon>
        <taxon>Musaceae</taxon>
        <taxon>Ensete</taxon>
    </lineage>
</organism>
<name>A0A427AKP1_ENSVE</name>
<evidence type="ECO:0000313" key="5">
    <source>
        <dbReference type="EMBL" id="RRT76823.1"/>
    </source>
</evidence>
<dbReference type="AlphaFoldDB" id="A0A427AKP1"/>
<dbReference type="InterPro" id="IPR008978">
    <property type="entry name" value="HSP20-like_chaperone"/>
</dbReference>
<comment type="similarity">
    <text evidence="1 2">Belongs to the small heat shock protein (HSP20) family.</text>
</comment>